<evidence type="ECO:0008006" key="4">
    <source>
        <dbReference type="Google" id="ProtNLM"/>
    </source>
</evidence>
<gene>
    <name evidence="2" type="ORF">ACFSR0_09075</name>
</gene>
<dbReference type="RefSeq" id="WP_379982061.1">
    <property type="nucleotide sequence ID" value="NZ_JBHUMO010000056.1"/>
</dbReference>
<dbReference type="Proteomes" id="UP001597427">
    <property type="component" value="Unassembled WGS sequence"/>
</dbReference>
<keyword evidence="1" id="KW-1133">Transmembrane helix</keyword>
<evidence type="ECO:0000313" key="3">
    <source>
        <dbReference type="Proteomes" id="UP001597427"/>
    </source>
</evidence>
<comment type="caution">
    <text evidence="2">The sequence shown here is derived from an EMBL/GenBank/DDBJ whole genome shotgun (WGS) entry which is preliminary data.</text>
</comment>
<accession>A0ABW5TKB5</accession>
<evidence type="ECO:0000256" key="1">
    <source>
        <dbReference type="SAM" id="Phobius"/>
    </source>
</evidence>
<organism evidence="2 3">
    <name type="scientific">Enterococcus camelliae</name>
    <dbReference type="NCBI Taxonomy" id="453959"/>
    <lineage>
        <taxon>Bacteria</taxon>
        <taxon>Bacillati</taxon>
        <taxon>Bacillota</taxon>
        <taxon>Bacilli</taxon>
        <taxon>Lactobacillales</taxon>
        <taxon>Enterococcaceae</taxon>
        <taxon>Enterococcus</taxon>
    </lineage>
</organism>
<reference evidence="3" key="1">
    <citation type="journal article" date="2019" name="Int. J. Syst. Evol. Microbiol.">
        <title>The Global Catalogue of Microorganisms (GCM) 10K type strain sequencing project: providing services to taxonomists for standard genome sequencing and annotation.</title>
        <authorList>
            <consortium name="The Broad Institute Genomics Platform"/>
            <consortium name="The Broad Institute Genome Sequencing Center for Infectious Disease"/>
            <person name="Wu L."/>
            <person name="Ma J."/>
        </authorList>
    </citation>
    <scope>NUCLEOTIDE SEQUENCE [LARGE SCALE GENOMIC DNA]</scope>
    <source>
        <strain evidence="3">TISTR 932</strain>
    </source>
</reference>
<protein>
    <recommendedName>
        <fullName evidence="4">Prepilin-type N-terminal cleavage/methylation domain-containing protein</fullName>
    </recommendedName>
</protein>
<feature type="transmembrane region" description="Helical" evidence="1">
    <location>
        <begin position="12"/>
        <end position="32"/>
    </location>
</feature>
<keyword evidence="1" id="KW-0812">Transmembrane</keyword>
<sequence>MSKIGHQIRGFTLIETCVALIIFLSVVSLSSYQFNDTRDALLAGQFFQNFEREVKIQQQRAMILGKTTAIQYSNRSFLFMEGNTAKRMPLPKNVSLLVTTFVEFRFKGWTGNTNTTMTLPFSWSEGGKTKRVTYTFKFGSGNFEKHVP</sequence>
<keyword evidence="1" id="KW-0472">Membrane</keyword>
<dbReference type="EMBL" id="JBHUMO010000056">
    <property type="protein sequence ID" value="MFD2729571.1"/>
    <property type="molecule type" value="Genomic_DNA"/>
</dbReference>
<keyword evidence="3" id="KW-1185">Reference proteome</keyword>
<name>A0ABW5TKB5_9ENTE</name>
<proteinExistence type="predicted"/>
<evidence type="ECO:0000313" key="2">
    <source>
        <dbReference type="EMBL" id="MFD2729571.1"/>
    </source>
</evidence>